<reference evidence="3 4" key="1">
    <citation type="submission" date="2016-10" db="EMBL/GenBank/DDBJ databases">
        <authorList>
            <person name="de Groot N.N."/>
        </authorList>
    </citation>
    <scope>NUCLEOTIDE SEQUENCE [LARGE SCALE GENOMIC DNA]</scope>
    <source>
        <strain evidence="3 4">DSM 21019</strain>
    </source>
</reference>
<dbReference type="PANTHER" id="PTHR30383:SF5">
    <property type="entry name" value="SGNH HYDROLASE-TYPE ESTERASE DOMAIN-CONTAINING PROTEIN"/>
    <property type="match status" value="1"/>
</dbReference>
<dbReference type="PANTHER" id="PTHR30383">
    <property type="entry name" value="THIOESTERASE 1/PROTEASE 1/LYSOPHOSPHOLIPASE L1"/>
    <property type="match status" value="1"/>
</dbReference>
<accession>A0A1I6GVS3</accession>
<evidence type="ECO:0000256" key="1">
    <source>
        <dbReference type="SAM" id="SignalP"/>
    </source>
</evidence>
<dbReference type="STRING" id="400055.SAMN04490243_1780"/>
<keyword evidence="1" id="KW-0732">Signal</keyword>
<name>A0A1I6GVS3_9FLAO</name>
<dbReference type="InterPro" id="IPR051532">
    <property type="entry name" value="Ester_Hydrolysis_Enzymes"/>
</dbReference>
<evidence type="ECO:0000259" key="2">
    <source>
        <dbReference type="Pfam" id="PF13472"/>
    </source>
</evidence>
<dbReference type="Gene3D" id="3.40.50.1110">
    <property type="entry name" value="SGNH hydrolase"/>
    <property type="match status" value="1"/>
</dbReference>
<gene>
    <name evidence="3" type="ORF">SAMN04490243_1780</name>
</gene>
<dbReference type="EMBL" id="FOYQ01000002">
    <property type="protein sequence ID" value="SFR46181.1"/>
    <property type="molecule type" value="Genomic_DNA"/>
</dbReference>
<organism evidence="3 4">
    <name type="scientific">Robiginitalea myxolifaciens</name>
    <dbReference type="NCBI Taxonomy" id="400055"/>
    <lineage>
        <taxon>Bacteria</taxon>
        <taxon>Pseudomonadati</taxon>
        <taxon>Bacteroidota</taxon>
        <taxon>Flavobacteriia</taxon>
        <taxon>Flavobacteriales</taxon>
        <taxon>Flavobacteriaceae</taxon>
        <taxon>Robiginitalea</taxon>
    </lineage>
</organism>
<feature type="signal peptide" evidence="1">
    <location>
        <begin position="1"/>
        <end position="31"/>
    </location>
</feature>
<sequence length="240" mass="26209">MAATYLAQFGLKRIAWALLPFLFSAPNSLRAQDWPDLSAFAAANAEIGAPKPGEDRVVFMGNSITIGWLQGMPEFFFGKPYINRGISGQTTPQMLLRFRQDVLALQPKVVVILAGTNDIAGNTGPMTLQQILDNLKSMAEIARANGVEPVLSSVLPAYDYPWRPGLAPNVKIPKLNAMIREYAMEHDIVYLDYFSAMADDRNGLDKTLASDEVHPTPKGYQMMAPLAEAAIAKALKKGSP</sequence>
<dbReference type="AlphaFoldDB" id="A0A1I6GVS3"/>
<feature type="chain" id="PRO_5011567513" evidence="1">
    <location>
        <begin position="32"/>
        <end position="240"/>
    </location>
</feature>
<proteinExistence type="predicted"/>
<feature type="domain" description="SGNH hydrolase-type esterase" evidence="2">
    <location>
        <begin position="59"/>
        <end position="221"/>
    </location>
</feature>
<dbReference type="InterPro" id="IPR013830">
    <property type="entry name" value="SGNH_hydro"/>
</dbReference>
<dbReference type="GO" id="GO:0004622">
    <property type="term" value="F:phosphatidylcholine lysophospholipase activity"/>
    <property type="evidence" value="ECO:0007669"/>
    <property type="project" value="TreeGrafter"/>
</dbReference>
<dbReference type="CDD" id="cd04501">
    <property type="entry name" value="SGNH_hydrolase_like_4"/>
    <property type="match status" value="1"/>
</dbReference>
<evidence type="ECO:0000313" key="4">
    <source>
        <dbReference type="Proteomes" id="UP000199534"/>
    </source>
</evidence>
<keyword evidence="4" id="KW-1185">Reference proteome</keyword>
<dbReference type="Proteomes" id="UP000199534">
    <property type="component" value="Unassembled WGS sequence"/>
</dbReference>
<dbReference type="Pfam" id="PF13472">
    <property type="entry name" value="Lipase_GDSL_2"/>
    <property type="match status" value="1"/>
</dbReference>
<dbReference type="OrthoDB" id="9794725at2"/>
<dbReference type="SUPFAM" id="SSF52266">
    <property type="entry name" value="SGNH hydrolase"/>
    <property type="match status" value="1"/>
</dbReference>
<evidence type="ECO:0000313" key="3">
    <source>
        <dbReference type="EMBL" id="SFR46181.1"/>
    </source>
</evidence>
<protein>
    <submittedName>
        <fullName evidence="3">Lysophospholipase L1</fullName>
    </submittedName>
</protein>
<dbReference type="RefSeq" id="WP_092982257.1">
    <property type="nucleotide sequence ID" value="NZ_FOYQ01000002.1"/>
</dbReference>
<dbReference type="InterPro" id="IPR036514">
    <property type="entry name" value="SGNH_hydro_sf"/>
</dbReference>